<accession>A0A1E3QYH0</accession>
<sequence>MAKPLLVSVKNLSIAIKLVFKSFLFLDEPTSGVGSQSALLIIRALRALSDSDQAILCTIHQQSTTLLEVFDRLMLKKGGRIVYLGDVDLNSEAISNYFERQFGIKCDVFENLVEHILNCISVGATARSELASDWEDF</sequence>
<protein>
    <recommendedName>
        <fullName evidence="4">ABC transporter family G domain-containing protein</fullName>
    </recommendedName>
</protein>
<evidence type="ECO:0000313" key="3">
    <source>
        <dbReference type="Proteomes" id="UP000094336"/>
    </source>
</evidence>
<keyword evidence="3" id="KW-1185">Reference proteome</keyword>
<dbReference type="SUPFAM" id="SSF52540">
    <property type="entry name" value="P-loop containing nucleoside triphosphate hydrolases"/>
    <property type="match status" value="1"/>
</dbReference>
<keyword evidence="1" id="KW-0813">Transport</keyword>
<reference evidence="3" key="1">
    <citation type="submission" date="2016-05" db="EMBL/GenBank/DDBJ databases">
        <title>Comparative genomics of biotechnologically important yeasts.</title>
        <authorList>
            <consortium name="DOE Joint Genome Institute"/>
            <person name="Riley R."/>
            <person name="Haridas S."/>
            <person name="Wolfe K.H."/>
            <person name="Lopes M.R."/>
            <person name="Hittinger C.T."/>
            <person name="Goker M."/>
            <person name="Salamov A."/>
            <person name="Wisecaver J."/>
            <person name="Long T.M."/>
            <person name="Aerts A.L."/>
            <person name="Barry K."/>
            <person name="Choi C."/>
            <person name="Clum A."/>
            <person name="Coughlan A.Y."/>
            <person name="Deshpande S."/>
            <person name="Douglass A.P."/>
            <person name="Hanson S.J."/>
            <person name="Klenk H.-P."/>
            <person name="Labutti K."/>
            <person name="Lapidus A."/>
            <person name="Lindquist E."/>
            <person name="Lipzen A."/>
            <person name="Meier-Kolthoff J.P."/>
            <person name="Ohm R.A."/>
            <person name="Otillar R.P."/>
            <person name="Pangilinan J."/>
            <person name="Peng Y."/>
            <person name="Rokas A."/>
            <person name="Rosa C.A."/>
            <person name="Scheuner C."/>
            <person name="Sibirny A.A."/>
            <person name="Slot J.C."/>
            <person name="Stielow J.B."/>
            <person name="Sun H."/>
            <person name="Kurtzman C.P."/>
            <person name="Blackwell M."/>
            <person name="Grigoriev I.V."/>
            <person name="Jeffries T.W."/>
        </authorList>
    </citation>
    <scope>NUCLEOTIDE SEQUENCE [LARGE SCALE GENOMIC DNA]</scope>
    <source>
        <strain evidence="3">NRRL Y-12698</strain>
    </source>
</reference>
<dbReference type="EMBL" id="KV454426">
    <property type="protein sequence ID" value="ODQ82172.1"/>
    <property type="molecule type" value="Genomic_DNA"/>
</dbReference>
<organism evidence="2 3">
    <name type="scientific">Babjeviella inositovora NRRL Y-12698</name>
    <dbReference type="NCBI Taxonomy" id="984486"/>
    <lineage>
        <taxon>Eukaryota</taxon>
        <taxon>Fungi</taxon>
        <taxon>Dikarya</taxon>
        <taxon>Ascomycota</taxon>
        <taxon>Saccharomycotina</taxon>
        <taxon>Pichiomycetes</taxon>
        <taxon>Serinales incertae sedis</taxon>
        <taxon>Babjeviella</taxon>
    </lineage>
</organism>
<evidence type="ECO:0008006" key="4">
    <source>
        <dbReference type="Google" id="ProtNLM"/>
    </source>
</evidence>
<evidence type="ECO:0000313" key="2">
    <source>
        <dbReference type="EMBL" id="ODQ82172.1"/>
    </source>
</evidence>
<evidence type="ECO:0000256" key="1">
    <source>
        <dbReference type="ARBA" id="ARBA00022448"/>
    </source>
</evidence>
<dbReference type="InterPro" id="IPR027417">
    <property type="entry name" value="P-loop_NTPase"/>
</dbReference>
<dbReference type="Gene3D" id="3.40.50.300">
    <property type="entry name" value="P-loop containing nucleotide triphosphate hydrolases"/>
    <property type="match status" value="1"/>
</dbReference>
<gene>
    <name evidence="2" type="ORF">BABINDRAFT_5176</name>
</gene>
<dbReference type="GeneID" id="30150019"/>
<dbReference type="OrthoDB" id="4093979at2759"/>
<dbReference type="STRING" id="984486.A0A1E3QYH0"/>
<name>A0A1E3QYH0_9ASCO</name>
<dbReference type="PANTHER" id="PTHR19241">
    <property type="entry name" value="ATP-BINDING CASSETTE TRANSPORTER"/>
    <property type="match status" value="1"/>
</dbReference>
<dbReference type="RefSeq" id="XP_018987500.1">
    <property type="nucleotide sequence ID" value="XM_019132166.1"/>
</dbReference>
<proteinExistence type="predicted"/>
<dbReference type="AlphaFoldDB" id="A0A1E3QYH0"/>
<dbReference type="Proteomes" id="UP000094336">
    <property type="component" value="Unassembled WGS sequence"/>
</dbReference>